<dbReference type="Gene3D" id="3.40.50.300">
    <property type="entry name" value="P-loop containing nucleotide triphosphate hydrolases"/>
    <property type="match status" value="1"/>
</dbReference>
<dbReference type="Pfam" id="PF17872">
    <property type="entry name" value="AAA_lid_10"/>
    <property type="match status" value="1"/>
</dbReference>
<dbReference type="FunFam" id="3.40.50.300:FF:000547">
    <property type="entry name" value="Cell division control protein"/>
    <property type="match status" value="1"/>
</dbReference>
<dbReference type="Proteomes" id="UP000646827">
    <property type="component" value="Unassembled WGS sequence"/>
</dbReference>
<evidence type="ECO:0000256" key="3">
    <source>
        <dbReference type="ARBA" id="ARBA00022705"/>
    </source>
</evidence>
<dbReference type="SMART" id="SM01074">
    <property type="entry name" value="Cdc6_C"/>
    <property type="match status" value="1"/>
</dbReference>
<evidence type="ECO:0008006" key="10">
    <source>
        <dbReference type="Google" id="ProtNLM"/>
    </source>
</evidence>
<organism evidence="8 9">
    <name type="scientific">Circinella minor</name>
    <dbReference type="NCBI Taxonomy" id="1195481"/>
    <lineage>
        <taxon>Eukaryota</taxon>
        <taxon>Fungi</taxon>
        <taxon>Fungi incertae sedis</taxon>
        <taxon>Mucoromycota</taxon>
        <taxon>Mucoromycotina</taxon>
        <taxon>Mucoromycetes</taxon>
        <taxon>Mucorales</taxon>
        <taxon>Lichtheimiaceae</taxon>
        <taxon>Circinella</taxon>
    </lineage>
</organism>
<evidence type="ECO:0000256" key="1">
    <source>
        <dbReference type="ARBA" id="ARBA00006184"/>
    </source>
</evidence>
<evidence type="ECO:0000313" key="8">
    <source>
        <dbReference type="EMBL" id="KAG2224160.1"/>
    </source>
</evidence>
<keyword evidence="9" id="KW-1185">Reference proteome</keyword>
<reference evidence="8 9" key="1">
    <citation type="submission" date="2020-12" db="EMBL/GenBank/DDBJ databases">
        <title>Metabolic potential, ecology and presence of endohyphal bacteria is reflected in genomic diversity of Mucoromycotina.</title>
        <authorList>
            <person name="Muszewska A."/>
            <person name="Okrasinska A."/>
            <person name="Steczkiewicz K."/>
            <person name="Drgas O."/>
            <person name="Orlowska M."/>
            <person name="Perlinska-Lenart U."/>
            <person name="Aleksandrzak-Piekarczyk T."/>
            <person name="Szatraj K."/>
            <person name="Zielenkiewicz U."/>
            <person name="Pilsyk S."/>
            <person name="Malc E."/>
            <person name="Mieczkowski P."/>
            <person name="Kruszewska J.S."/>
            <person name="Biernat P."/>
            <person name="Pawlowska J."/>
        </authorList>
    </citation>
    <scope>NUCLEOTIDE SEQUENCE [LARGE SCALE GENOMIC DNA]</scope>
    <source>
        <strain evidence="8 9">CBS 142.35</strain>
    </source>
</reference>
<keyword evidence="4" id="KW-0131">Cell cycle</keyword>
<keyword evidence="3" id="KW-0235">DNA replication</keyword>
<dbReference type="InterPro" id="IPR036390">
    <property type="entry name" value="WH_DNA-bd_sf"/>
</dbReference>
<dbReference type="Pfam" id="PF13401">
    <property type="entry name" value="AAA_22"/>
    <property type="match status" value="1"/>
</dbReference>
<dbReference type="Pfam" id="PF09079">
    <property type="entry name" value="WHD_Cdc6"/>
    <property type="match status" value="1"/>
</dbReference>
<evidence type="ECO:0000259" key="6">
    <source>
        <dbReference type="SMART" id="SM00382"/>
    </source>
</evidence>
<dbReference type="InterPro" id="IPR027417">
    <property type="entry name" value="P-loop_NTPase"/>
</dbReference>
<feature type="non-terminal residue" evidence="8">
    <location>
        <position position="1"/>
    </location>
</feature>
<evidence type="ECO:0000256" key="2">
    <source>
        <dbReference type="ARBA" id="ARBA00022618"/>
    </source>
</evidence>
<dbReference type="GO" id="GO:0016887">
    <property type="term" value="F:ATP hydrolysis activity"/>
    <property type="evidence" value="ECO:0007669"/>
    <property type="project" value="InterPro"/>
</dbReference>
<accession>A0A8H7S8P8</accession>
<dbReference type="InterPro" id="IPR003593">
    <property type="entry name" value="AAA+_ATPase"/>
</dbReference>
<evidence type="ECO:0000313" key="9">
    <source>
        <dbReference type="Proteomes" id="UP000646827"/>
    </source>
</evidence>
<dbReference type="OrthoDB" id="1926878at2759"/>
<dbReference type="GO" id="GO:0033314">
    <property type="term" value="P:mitotic DNA replication checkpoint signaling"/>
    <property type="evidence" value="ECO:0007669"/>
    <property type="project" value="TreeGrafter"/>
</dbReference>
<evidence type="ECO:0000259" key="7">
    <source>
        <dbReference type="SMART" id="SM01074"/>
    </source>
</evidence>
<dbReference type="InterPro" id="IPR015163">
    <property type="entry name" value="Cdc6_C"/>
</dbReference>
<dbReference type="EMBL" id="JAEPRB010000048">
    <property type="protein sequence ID" value="KAG2224160.1"/>
    <property type="molecule type" value="Genomic_DNA"/>
</dbReference>
<dbReference type="InterPro" id="IPR049945">
    <property type="entry name" value="AAA_22"/>
</dbReference>
<dbReference type="InterPro" id="IPR036388">
    <property type="entry name" value="WH-like_DNA-bd_sf"/>
</dbReference>
<dbReference type="SUPFAM" id="SSF46785">
    <property type="entry name" value="Winged helix' DNA-binding domain"/>
    <property type="match status" value="1"/>
</dbReference>
<evidence type="ECO:0000256" key="5">
    <source>
        <dbReference type="SAM" id="MobiDB-lite"/>
    </source>
</evidence>
<dbReference type="PIRSF" id="PIRSF001767">
    <property type="entry name" value="Cdc6"/>
    <property type="match status" value="1"/>
</dbReference>
<feature type="domain" description="Cdc6 C-terminal" evidence="7">
    <location>
        <begin position="452"/>
        <end position="531"/>
    </location>
</feature>
<dbReference type="InterPro" id="IPR041083">
    <property type="entry name" value="AAA_lid_10"/>
</dbReference>
<sequence>MLKRTRSQSKLFASNSNSNNNSSSNTKYRSKPTLDDSESDSDSKENIPSPPSTTPSKRLRGSPPTTPKNVRYITKELQRTKVIVSPPTITATKITKAIEKKIDNKKKEQNSNKEEDIYQRAKTIFRRTAAPSRLIGRSQERERMIQFWTNHVLSNKPGCLYVSGSPGTGKTAMLTEIIRNFQSTVEELDTHQVKEVMINCMSIREPKGIYSKLVNELKTPKQTIQTDIVKQAEQILNGKINVLNVVILDEIDHLITRDQDVLYKIFEWASSPASRLVLIGIANALDLTDRLLPRLRTKNCEPQLLNFNPYKVPEISAIIKDRLYSLEEEQDTSASKETRPLPLMQPNAVELCARKVAASMGDLRTALDVCRRAIELAETDYKRKNQQLQQQQKPVLGEQKNAVQQQQQQLKNPEIVKVSIPHVMKVLQSVFGSPAVQKLKQLNLQQKIVMGVLMVMARNSKKEQITLGKFRESYTTLCTKSSMITPVSGTELVDLLSNIETAGILTVGKSKEDRSRRIHLSVQDSEIVQMIQEVSVLNSWMSNIVSSQ</sequence>
<dbReference type="SMART" id="SM00382">
    <property type="entry name" value="AAA"/>
    <property type="match status" value="1"/>
</dbReference>
<dbReference type="GO" id="GO:0005634">
    <property type="term" value="C:nucleus"/>
    <property type="evidence" value="ECO:0007669"/>
    <property type="project" value="TreeGrafter"/>
</dbReference>
<dbReference type="GO" id="GO:0006270">
    <property type="term" value="P:DNA replication initiation"/>
    <property type="evidence" value="ECO:0007669"/>
    <property type="project" value="InterPro"/>
</dbReference>
<name>A0A8H7S8P8_9FUNG</name>
<dbReference type="GO" id="GO:0003688">
    <property type="term" value="F:DNA replication origin binding"/>
    <property type="evidence" value="ECO:0007669"/>
    <property type="project" value="TreeGrafter"/>
</dbReference>
<dbReference type="PANTHER" id="PTHR10763">
    <property type="entry name" value="CELL DIVISION CONTROL PROTEIN 6-RELATED"/>
    <property type="match status" value="1"/>
</dbReference>
<comment type="caution">
    <text evidence="8">The sequence shown here is derived from an EMBL/GenBank/DDBJ whole genome shotgun (WGS) entry which is preliminary data.</text>
</comment>
<dbReference type="InterPro" id="IPR050311">
    <property type="entry name" value="ORC1/CDC6"/>
</dbReference>
<comment type="similarity">
    <text evidence="1">Belongs to the CDC6/cdc18 family.</text>
</comment>
<gene>
    <name evidence="8" type="ORF">INT45_000175</name>
</gene>
<evidence type="ECO:0000256" key="4">
    <source>
        <dbReference type="ARBA" id="ARBA00023306"/>
    </source>
</evidence>
<keyword evidence="2" id="KW-0132">Cell division</keyword>
<dbReference type="Gene3D" id="1.10.10.10">
    <property type="entry name" value="Winged helix-like DNA-binding domain superfamily/Winged helix DNA-binding domain"/>
    <property type="match status" value="1"/>
</dbReference>
<feature type="compositionally biased region" description="Low complexity" evidence="5">
    <location>
        <begin position="14"/>
        <end position="25"/>
    </location>
</feature>
<proteinExistence type="inferred from homology"/>
<dbReference type="AlphaFoldDB" id="A0A8H7S8P8"/>
<protein>
    <recommendedName>
        <fullName evidence="10">Cell division control protein</fullName>
    </recommendedName>
</protein>
<feature type="domain" description="AAA+ ATPase" evidence="6">
    <location>
        <begin position="156"/>
        <end position="301"/>
    </location>
</feature>
<dbReference type="CDD" id="cd00009">
    <property type="entry name" value="AAA"/>
    <property type="match status" value="1"/>
</dbReference>
<dbReference type="PANTHER" id="PTHR10763:SF26">
    <property type="entry name" value="CELL DIVISION CONTROL PROTEIN 6 HOMOLOG"/>
    <property type="match status" value="1"/>
</dbReference>
<dbReference type="InterPro" id="IPR016314">
    <property type="entry name" value="Cdc6/18"/>
</dbReference>
<dbReference type="SUPFAM" id="SSF52540">
    <property type="entry name" value="P-loop containing nucleoside triphosphate hydrolases"/>
    <property type="match status" value="1"/>
</dbReference>
<dbReference type="GO" id="GO:0051301">
    <property type="term" value="P:cell division"/>
    <property type="evidence" value="ECO:0007669"/>
    <property type="project" value="UniProtKB-KW"/>
</dbReference>
<dbReference type="Gene3D" id="1.10.8.60">
    <property type="match status" value="1"/>
</dbReference>
<feature type="region of interest" description="Disordered" evidence="5">
    <location>
        <begin position="1"/>
        <end position="72"/>
    </location>
</feature>